<comment type="function">
    <text evidence="3">Catalyzes the interconversion of methylthioribose-1-phosphate (MTR-1-P) into methylthioribulose-1-phosphate (MTRu-1-P).</text>
</comment>
<feature type="binding site" evidence="3">
    <location>
        <position position="192"/>
    </location>
    <ligand>
        <name>substrate</name>
    </ligand>
</feature>
<dbReference type="FunFam" id="3.40.50.10470:FF:000006">
    <property type="entry name" value="Methylthioribose-1-phosphate isomerase"/>
    <property type="match status" value="1"/>
</dbReference>
<dbReference type="EMBL" id="CP011307">
    <property type="protein sequence ID" value="ALP94174.1"/>
    <property type="molecule type" value="Genomic_DNA"/>
</dbReference>
<dbReference type="PATRIC" id="fig|1297617.4.peg.1832"/>
<dbReference type="RefSeq" id="WP_058117787.1">
    <property type="nucleotide sequence ID" value="NZ_CALICV010000146.1"/>
</dbReference>
<keyword evidence="6" id="KW-1185">Reference proteome</keyword>
<protein>
    <recommendedName>
        <fullName evidence="3">Methylthioribose-1-phosphate isomerase</fullName>
        <shortName evidence="3">M1Pi</shortName>
        <shortName evidence="3">MTR-1-P isomerase</shortName>
        <ecNumber evidence="3">5.3.1.23</ecNumber>
    </recommendedName>
    <alternativeName>
        <fullName evidence="3">S-methyl-5-thioribose-1-phosphate isomerase</fullName>
    </alternativeName>
</protein>
<dbReference type="GO" id="GO:0046523">
    <property type="term" value="F:S-methyl-5-thioribose-1-phosphate isomerase activity"/>
    <property type="evidence" value="ECO:0007669"/>
    <property type="project" value="UniProtKB-UniRule"/>
</dbReference>
<comment type="similarity">
    <text evidence="3">Belongs to the EIF-2B alpha/beta/delta subunits family. MtnA subfamily.</text>
</comment>
<dbReference type="Gene3D" id="1.20.120.420">
    <property type="entry name" value="translation initiation factor eif-2b, domain 1"/>
    <property type="match status" value="1"/>
</dbReference>
<sequence>MDAIRWQGDSLALLDQTKLPVEEVWEDYTDYRKVADAIRRLVVRGAPAIGIAAAYAVCLAAMELQCQDTAQFRAGMARAAKVLATSRPTAVNLFWALDRMTLALSAGGGGPEAIPALVREAEAIHREDISMNRKIGKYGAELVPEGARILTHCNAGAIATGGFGTALGVVRAAHAAGGVEMVYCDETRPLLQGARLTAWELMRDGIPATLITDSMAASLMAQGKIDIVFLGCDRMARNGDFANKIGTYGVAVLAAYHGIPFYTVLPSSTIDMSIPDGKHIVIEERDPAEVTHFAGVQTAPEGIRVCNPAFDVTPHKLLTGIVTEKGVIHPPFGERLLELFG</sequence>
<dbReference type="Gene3D" id="3.40.50.10470">
    <property type="entry name" value="Translation initiation factor eif-2b, domain 2"/>
    <property type="match status" value="1"/>
</dbReference>
<reference evidence="6" key="2">
    <citation type="submission" date="2015-04" db="EMBL/GenBank/DDBJ databases">
        <title>A butyrogenic pathway from the amino acid lysine in a human gut commensal.</title>
        <authorList>
            <person name="de Vos W.M."/>
            <person name="Bui N.T.P."/>
            <person name="Plugge C.M."/>
            <person name="Ritari J."/>
        </authorList>
    </citation>
    <scope>NUCLEOTIDE SEQUENCE [LARGE SCALE GENOMIC DNA]</scope>
    <source>
        <strain evidence="6">AF211</strain>
    </source>
</reference>
<dbReference type="AlphaFoldDB" id="A0A0S2W4A6"/>
<keyword evidence="4" id="KW-1133">Transmembrane helix</keyword>
<dbReference type="STRING" id="1297617.IB211_01783"/>
<dbReference type="KEGG" id="ibu:IB211_01783"/>
<dbReference type="InterPro" id="IPR027363">
    <property type="entry name" value="M1Pi_N"/>
</dbReference>
<dbReference type="UniPathway" id="UPA00904">
    <property type="reaction ID" value="UER00874"/>
</dbReference>
<comment type="catalytic activity">
    <reaction evidence="2 3">
        <text>5-(methylsulfanyl)-alpha-D-ribose 1-phosphate = 5-(methylsulfanyl)-D-ribulose 1-phosphate</text>
        <dbReference type="Rhea" id="RHEA:19989"/>
        <dbReference type="ChEBI" id="CHEBI:58533"/>
        <dbReference type="ChEBI" id="CHEBI:58548"/>
        <dbReference type="EC" id="5.3.1.23"/>
    </reaction>
</comment>
<dbReference type="GO" id="GO:0019509">
    <property type="term" value="P:L-methionine salvage from methylthioadenosine"/>
    <property type="evidence" value="ECO:0007669"/>
    <property type="project" value="UniProtKB-UniRule"/>
</dbReference>
<keyword evidence="3" id="KW-0486">Methionine biosynthesis</keyword>
<dbReference type="InterPro" id="IPR005251">
    <property type="entry name" value="IF-M1Pi"/>
</dbReference>
<feature type="binding site" evidence="3">
    <location>
        <position position="87"/>
    </location>
    <ligand>
        <name>substrate</name>
    </ligand>
</feature>
<comment type="pathway">
    <text evidence="3">Amino-acid biosynthesis; L-methionine biosynthesis via salvage pathway; L-methionine from S-methyl-5-thio-alpha-D-ribose 1-phosphate: step 1/6.</text>
</comment>
<dbReference type="NCBIfam" id="TIGR00524">
    <property type="entry name" value="eIF-2B_rel"/>
    <property type="match status" value="1"/>
</dbReference>
<dbReference type="PANTHER" id="PTHR43475:SF1">
    <property type="entry name" value="METHYLTHIORIBOSE-1-PHOSPHATE ISOMERASE"/>
    <property type="match status" value="1"/>
</dbReference>
<feature type="site" description="Transition state stabilizer" evidence="3">
    <location>
        <position position="153"/>
    </location>
</feature>
<evidence type="ECO:0000256" key="2">
    <source>
        <dbReference type="ARBA" id="ARBA00052401"/>
    </source>
</evidence>
<dbReference type="eggNOG" id="COG0182">
    <property type="taxonomic scope" value="Bacteria"/>
</dbReference>
<dbReference type="FunFam" id="1.20.120.420:FF:000003">
    <property type="entry name" value="Methylthioribose-1-phosphate isomerase"/>
    <property type="match status" value="1"/>
</dbReference>
<feature type="active site" description="Proton donor" evidence="3">
    <location>
        <position position="233"/>
    </location>
</feature>
<keyword evidence="3" id="KW-0028">Amino-acid biosynthesis</keyword>
<feature type="transmembrane region" description="Helical" evidence="4">
    <location>
        <begin position="41"/>
        <end position="62"/>
    </location>
</feature>
<dbReference type="InterPro" id="IPR000649">
    <property type="entry name" value="IF-2B-related"/>
</dbReference>
<dbReference type="Pfam" id="PF01008">
    <property type="entry name" value="IF-2B"/>
    <property type="match status" value="1"/>
</dbReference>
<evidence type="ECO:0000256" key="4">
    <source>
        <dbReference type="SAM" id="Phobius"/>
    </source>
</evidence>
<evidence type="ECO:0000313" key="6">
    <source>
        <dbReference type="Proteomes" id="UP000064844"/>
    </source>
</evidence>
<feature type="binding site" evidence="3">
    <location>
        <begin position="243"/>
        <end position="244"/>
    </location>
    <ligand>
        <name>substrate</name>
    </ligand>
</feature>
<dbReference type="PANTHER" id="PTHR43475">
    <property type="entry name" value="METHYLTHIORIBOSE-1-PHOSPHATE ISOMERASE"/>
    <property type="match status" value="1"/>
</dbReference>
<keyword evidence="4" id="KW-0472">Membrane</keyword>
<accession>A0A0S2W4A6</accession>
<dbReference type="SUPFAM" id="SSF100950">
    <property type="entry name" value="NagB/RpiA/CoA transferase-like"/>
    <property type="match status" value="1"/>
</dbReference>
<dbReference type="HAMAP" id="MF_01678">
    <property type="entry name" value="Salvage_MtnA"/>
    <property type="match status" value="1"/>
</dbReference>
<evidence type="ECO:0000256" key="1">
    <source>
        <dbReference type="ARBA" id="ARBA00023235"/>
    </source>
</evidence>
<name>A0A0S2W4A6_9FIRM</name>
<keyword evidence="4" id="KW-0812">Transmembrane</keyword>
<dbReference type="EC" id="5.3.1.23" evidence="3"/>
<organism evidence="5 6">
    <name type="scientific">Intestinimonas butyriciproducens</name>
    <dbReference type="NCBI Taxonomy" id="1297617"/>
    <lineage>
        <taxon>Bacteria</taxon>
        <taxon>Bacillati</taxon>
        <taxon>Bacillota</taxon>
        <taxon>Clostridia</taxon>
        <taxon>Eubacteriales</taxon>
        <taxon>Intestinimonas</taxon>
    </lineage>
</organism>
<feature type="binding site" evidence="3">
    <location>
        <begin position="44"/>
        <end position="46"/>
    </location>
    <ligand>
        <name>substrate</name>
    </ligand>
</feature>
<dbReference type="InterPro" id="IPR011559">
    <property type="entry name" value="Initiation_fac_2B_a/b/d"/>
</dbReference>
<proteinExistence type="inferred from homology"/>
<dbReference type="InterPro" id="IPR042529">
    <property type="entry name" value="IF_2B-like_C"/>
</dbReference>
<dbReference type="Proteomes" id="UP000064844">
    <property type="component" value="Chromosome"/>
</dbReference>
<evidence type="ECO:0000256" key="3">
    <source>
        <dbReference type="HAMAP-Rule" id="MF_01678"/>
    </source>
</evidence>
<reference evidence="5 6" key="1">
    <citation type="journal article" date="2015" name="Nat. Commun.">
        <title>Production of butyrate from lysine and the Amadori product fructoselysine by a human gut commensal.</title>
        <authorList>
            <person name="Bui T.P."/>
            <person name="Ritari J."/>
            <person name="Boeren S."/>
            <person name="de Waard P."/>
            <person name="Plugge C.M."/>
            <person name="de Vos W.M."/>
        </authorList>
    </citation>
    <scope>NUCLEOTIDE SEQUENCE [LARGE SCALE GENOMIC DNA]</scope>
    <source>
        <strain evidence="5 6">AF211</strain>
    </source>
</reference>
<dbReference type="NCBIfam" id="NF004326">
    <property type="entry name" value="PRK05720.1"/>
    <property type="match status" value="1"/>
</dbReference>
<gene>
    <name evidence="3" type="primary">mtnA</name>
    <name evidence="5" type="ORF">IB211_01783</name>
</gene>
<dbReference type="NCBIfam" id="TIGR00512">
    <property type="entry name" value="salvage_mtnA"/>
    <property type="match status" value="1"/>
</dbReference>
<evidence type="ECO:0000313" key="5">
    <source>
        <dbReference type="EMBL" id="ALP94174.1"/>
    </source>
</evidence>
<keyword evidence="1 3" id="KW-0413">Isomerase</keyword>
<dbReference type="InterPro" id="IPR037171">
    <property type="entry name" value="NagB/RpiA_transferase-like"/>
</dbReference>